<dbReference type="EMBL" id="UINC01181747">
    <property type="protein sequence ID" value="SVD91592.1"/>
    <property type="molecule type" value="Genomic_DNA"/>
</dbReference>
<feature type="transmembrane region" description="Helical" evidence="1">
    <location>
        <begin position="96"/>
        <end position="116"/>
    </location>
</feature>
<dbReference type="AlphaFoldDB" id="A0A382Z7X0"/>
<reference evidence="2" key="1">
    <citation type="submission" date="2018-05" db="EMBL/GenBank/DDBJ databases">
        <authorList>
            <person name="Lanie J.A."/>
            <person name="Ng W.-L."/>
            <person name="Kazmierczak K.M."/>
            <person name="Andrzejewski T.M."/>
            <person name="Davidsen T.M."/>
            <person name="Wayne K.J."/>
            <person name="Tettelin H."/>
            <person name="Glass J.I."/>
            <person name="Rusch D."/>
            <person name="Podicherti R."/>
            <person name="Tsui H.-C.T."/>
            <person name="Winkler M.E."/>
        </authorList>
    </citation>
    <scope>NUCLEOTIDE SEQUENCE</scope>
</reference>
<feature type="non-terminal residue" evidence="2">
    <location>
        <position position="148"/>
    </location>
</feature>
<evidence type="ECO:0000256" key="1">
    <source>
        <dbReference type="SAM" id="Phobius"/>
    </source>
</evidence>
<gene>
    <name evidence="2" type="ORF">METZ01_LOCUS444446</name>
</gene>
<keyword evidence="1" id="KW-0472">Membrane</keyword>
<evidence type="ECO:0000313" key="2">
    <source>
        <dbReference type="EMBL" id="SVD91592.1"/>
    </source>
</evidence>
<protein>
    <recommendedName>
        <fullName evidence="3">Outer membrane protein beta-barrel domain-containing protein</fullName>
    </recommendedName>
</protein>
<sequence>MKIILTVLVVFSLAFAQDLPGWGFYGGIGMNNAKISLSSFPSTKPLTGILVGVSKGVMLGGMPLFVGAGLGQRGYKFDQDGVKAELSMNFFDVWMVIPYPIGPAMVWAGPGFGLFLNGKRKMEMGPFSEEEDPDEGFDEPEFGIILGG</sequence>
<organism evidence="2">
    <name type="scientific">marine metagenome</name>
    <dbReference type="NCBI Taxonomy" id="408172"/>
    <lineage>
        <taxon>unclassified sequences</taxon>
        <taxon>metagenomes</taxon>
        <taxon>ecological metagenomes</taxon>
    </lineage>
</organism>
<accession>A0A382Z7X0</accession>
<keyword evidence="1" id="KW-1133">Transmembrane helix</keyword>
<keyword evidence="1" id="KW-0812">Transmembrane</keyword>
<evidence type="ECO:0008006" key="3">
    <source>
        <dbReference type="Google" id="ProtNLM"/>
    </source>
</evidence>
<proteinExistence type="predicted"/>
<name>A0A382Z7X0_9ZZZZ</name>